<dbReference type="RefSeq" id="WP_108841365.1">
    <property type="nucleotide sequence ID" value="NZ_ONZI01000001.1"/>
</dbReference>
<organism evidence="1 2">
    <name type="scientific">Kushneria phyllosphaerae</name>
    <dbReference type="NCBI Taxonomy" id="2100822"/>
    <lineage>
        <taxon>Bacteria</taxon>
        <taxon>Pseudomonadati</taxon>
        <taxon>Pseudomonadota</taxon>
        <taxon>Gammaproteobacteria</taxon>
        <taxon>Oceanospirillales</taxon>
        <taxon>Halomonadaceae</taxon>
        <taxon>Kushneria</taxon>
    </lineage>
</organism>
<sequence length="386" mass="43415">MIRTTPPPEPHPLVPLKELALPAWPERAAVKMAMIRLRALLTRSDDRPFIAEDRLDDSTGGFTDMAAPPVYTPLMTELDETLADWATDPTPGRWITPVVLPPCDEQDLLSQWARRGHHEMLDPPTRDALLTDTPEQTLDLSGDGVLVIPRLEDWFLRHRSGLGLIRALLESLAGLERHCVIGCSSWAWAFLCKAVDAHLILPEPMTFKPFDEPRLRRWLADIVRQQAVEGTRFRLSSNGKNIFAVNRKDKPREEYFETLAARSRGIAWVAWHIWQRSLKKASDVEDNDHSDDDQQTLWVVALEEFSLPGSDGTQALLILQALLIHDSLSVQELECVLPDPGSSGMRHALHRAGFIGKKNGRYHCRPAAYPAIRDGLATAGFPLDDY</sequence>
<dbReference type="AlphaFoldDB" id="A0A2R8CHZ7"/>
<keyword evidence="2" id="KW-1185">Reference proteome</keyword>
<dbReference type="EMBL" id="ONZI01000001">
    <property type="protein sequence ID" value="SPJ32503.1"/>
    <property type="molecule type" value="Genomic_DNA"/>
</dbReference>
<evidence type="ECO:0000313" key="2">
    <source>
        <dbReference type="Proteomes" id="UP000244934"/>
    </source>
</evidence>
<dbReference type="Proteomes" id="UP000244934">
    <property type="component" value="Unassembled WGS sequence"/>
</dbReference>
<reference evidence="2" key="1">
    <citation type="submission" date="2018-03" db="EMBL/GenBank/DDBJ databases">
        <authorList>
            <person name="Navarro De La Torre S."/>
        </authorList>
    </citation>
    <scope>NUCLEOTIDE SEQUENCE [LARGE SCALE GENOMIC DNA]</scope>
    <source>
        <strain evidence="2">EAod3</strain>
    </source>
</reference>
<accession>A0A2R8CHZ7</accession>
<dbReference type="OrthoDB" id="258935at2"/>
<gene>
    <name evidence="1" type="ORF">KSP9073_00504</name>
</gene>
<protein>
    <submittedName>
        <fullName evidence="1">Uncharacterized protein</fullName>
    </submittedName>
</protein>
<name>A0A2R8CHZ7_9GAMM</name>
<evidence type="ECO:0000313" key="1">
    <source>
        <dbReference type="EMBL" id="SPJ32503.1"/>
    </source>
</evidence>
<proteinExistence type="predicted"/>